<dbReference type="Gramene" id="OQU90345">
    <property type="protein sequence ID" value="OQU90345"/>
    <property type="gene ID" value="SORBI_3002G393266"/>
</dbReference>
<dbReference type="AlphaFoldDB" id="A0A1W0W7P5"/>
<keyword evidence="1" id="KW-0472">Membrane</keyword>
<keyword evidence="1" id="KW-0812">Transmembrane</keyword>
<dbReference type="InParanoid" id="A0A1W0W7P5"/>
<sequence length="269" mass="30380">MPLSPPKAYIRIIQNFQFLQSSFPHYLCRCLQLLLIHEQRPSLSAFLTNRPAAGAGAGEPAGSLPVAMPAGASWIFFMPTSPAKNVCIVVAWPGMDWTKLVEQQGWCHRHTSSSRTAVSWYLGIRVWCLLLLVASYWLLHHVRAGILCACIPDKRRLCGHWVRQFCMQCNIVLHGFVIIRQELCLFSNPYMLQRSQFSGRWINTSTTGMFVMVLWRQACALHNVMAWNSSLMCGLCTQSLANQSTSLYVFICYVFWAFGKGISTASHAK</sequence>
<keyword evidence="3" id="KW-1185">Reference proteome</keyword>
<name>A0A1W0W7P5_SORBI</name>
<evidence type="ECO:0000256" key="1">
    <source>
        <dbReference type="SAM" id="Phobius"/>
    </source>
</evidence>
<dbReference type="Proteomes" id="UP000000768">
    <property type="component" value="Chromosome 2"/>
</dbReference>
<gene>
    <name evidence="2" type="ORF">SORBI_3002G393266</name>
</gene>
<reference evidence="2 3" key="1">
    <citation type="journal article" date="2009" name="Nature">
        <title>The Sorghum bicolor genome and the diversification of grasses.</title>
        <authorList>
            <person name="Paterson A.H."/>
            <person name="Bowers J.E."/>
            <person name="Bruggmann R."/>
            <person name="Dubchak I."/>
            <person name="Grimwood J."/>
            <person name="Gundlach H."/>
            <person name="Haberer G."/>
            <person name="Hellsten U."/>
            <person name="Mitros T."/>
            <person name="Poliakov A."/>
            <person name="Schmutz J."/>
            <person name="Spannagl M."/>
            <person name="Tang H."/>
            <person name="Wang X."/>
            <person name="Wicker T."/>
            <person name="Bharti A.K."/>
            <person name="Chapman J."/>
            <person name="Feltus F.A."/>
            <person name="Gowik U."/>
            <person name="Grigoriev I.V."/>
            <person name="Lyons E."/>
            <person name="Maher C.A."/>
            <person name="Martis M."/>
            <person name="Narechania A."/>
            <person name="Otillar R.P."/>
            <person name="Penning B.W."/>
            <person name="Salamov A.A."/>
            <person name="Wang Y."/>
            <person name="Zhang L."/>
            <person name="Carpita N.C."/>
            <person name="Freeling M."/>
            <person name="Gingle A.R."/>
            <person name="Hash C.T."/>
            <person name="Keller B."/>
            <person name="Klein P."/>
            <person name="Kresovich S."/>
            <person name="McCann M.C."/>
            <person name="Ming R."/>
            <person name="Peterson D.G."/>
            <person name="Mehboob-ur-Rahman"/>
            <person name="Ware D."/>
            <person name="Westhoff P."/>
            <person name="Mayer K.F."/>
            <person name="Messing J."/>
            <person name="Rokhsar D.S."/>
        </authorList>
    </citation>
    <scope>NUCLEOTIDE SEQUENCE [LARGE SCALE GENOMIC DNA]</scope>
    <source>
        <strain evidence="3">cv. BTx623</strain>
    </source>
</reference>
<evidence type="ECO:0000313" key="2">
    <source>
        <dbReference type="EMBL" id="OQU90345.1"/>
    </source>
</evidence>
<protein>
    <submittedName>
        <fullName evidence="2">Uncharacterized protein</fullName>
    </submittedName>
</protein>
<evidence type="ECO:0000313" key="3">
    <source>
        <dbReference type="Proteomes" id="UP000000768"/>
    </source>
</evidence>
<dbReference type="EMBL" id="CM000761">
    <property type="protein sequence ID" value="OQU90345.1"/>
    <property type="molecule type" value="Genomic_DNA"/>
</dbReference>
<keyword evidence="1" id="KW-1133">Transmembrane helix</keyword>
<organism evidence="2 3">
    <name type="scientific">Sorghum bicolor</name>
    <name type="common">Sorghum</name>
    <name type="synonym">Sorghum vulgare</name>
    <dbReference type="NCBI Taxonomy" id="4558"/>
    <lineage>
        <taxon>Eukaryota</taxon>
        <taxon>Viridiplantae</taxon>
        <taxon>Streptophyta</taxon>
        <taxon>Embryophyta</taxon>
        <taxon>Tracheophyta</taxon>
        <taxon>Spermatophyta</taxon>
        <taxon>Magnoliopsida</taxon>
        <taxon>Liliopsida</taxon>
        <taxon>Poales</taxon>
        <taxon>Poaceae</taxon>
        <taxon>PACMAD clade</taxon>
        <taxon>Panicoideae</taxon>
        <taxon>Andropogonodae</taxon>
        <taxon>Andropogoneae</taxon>
        <taxon>Sorghinae</taxon>
        <taxon>Sorghum</taxon>
    </lineage>
</organism>
<accession>A0A1W0W7P5</accession>
<reference evidence="3" key="2">
    <citation type="journal article" date="2018" name="Plant J.">
        <title>The Sorghum bicolor reference genome: improved assembly, gene annotations, a transcriptome atlas, and signatures of genome organization.</title>
        <authorList>
            <person name="McCormick R.F."/>
            <person name="Truong S.K."/>
            <person name="Sreedasyam A."/>
            <person name="Jenkins J."/>
            <person name="Shu S."/>
            <person name="Sims D."/>
            <person name="Kennedy M."/>
            <person name="Amirebrahimi M."/>
            <person name="Weers B.D."/>
            <person name="McKinley B."/>
            <person name="Mattison A."/>
            <person name="Morishige D.T."/>
            <person name="Grimwood J."/>
            <person name="Schmutz J."/>
            <person name="Mullet J.E."/>
        </authorList>
    </citation>
    <scope>NUCLEOTIDE SEQUENCE [LARGE SCALE GENOMIC DNA]</scope>
    <source>
        <strain evidence="3">cv. BTx623</strain>
    </source>
</reference>
<proteinExistence type="predicted"/>
<feature type="transmembrane region" description="Helical" evidence="1">
    <location>
        <begin position="118"/>
        <end position="139"/>
    </location>
</feature>